<protein>
    <submittedName>
        <fullName evidence="2">Uncharacterized protein</fullName>
    </submittedName>
</protein>
<feature type="compositionally biased region" description="Low complexity" evidence="1">
    <location>
        <begin position="77"/>
        <end position="86"/>
    </location>
</feature>
<proteinExistence type="predicted"/>
<feature type="region of interest" description="Disordered" evidence="1">
    <location>
        <begin position="65"/>
        <end position="139"/>
    </location>
</feature>
<dbReference type="AlphaFoldDB" id="A0AAD5H6C8"/>
<gene>
    <name evidence="2" type="ORF">COHA_000545</name>
</gene>
<dbReference type="EMBL" id="JADXDR010000011">
    <property type="protein sequence ID" value="KAI7846004.1"/>
    <property type="molecule type" value="Genomic_DNA"/>
</dbReference>
<comment type="caution">
    <text evidence="2">The sequence shown here is derived from an EMBL/GenBank/DDBJ whole genome shotgun (WGS) entry which is preliminary data.</text>
</comment>
<sequence length="139" mass="15416">MLAVERAPELLFNRCGEVHLSWIVTVSQAQYRGRLGLSDQQYHAFVREWKDSEEGRRLLEGLRAGNVEGWPRPPAPGQVQQQQRAQAEQRRQAKAGRRTGAAVAMDVKRQGRGRRSKADGGSDALTDAAEAADSPEQQP</sequence>
<name>A0AAD5H6C8_9CHLO</name>
<evidence type="ECO:0000313" key="3">
    <source>
        <dbReference type="Proteomes" id="UP001205105"/>
    </source>
</evidence>
<accession>A0AAD5H6C8</accession>
<reference evidence="2" key="1">
    <citation type="submission" date="2020-11" db="EMBL/GenBank/DDBJ databases">
        <title>Chlorella ohadii genome sequencing and assembly.</title>
        <authorList>
            <person name="Murik O."/>
            <person name="Treves H."/>
            <person name="Kedem I."/>
            <person name="Shotland Y."/>
            <person name="Kaplan A."/>
        </authorList>
    </citation>
    <scope>NUCLEOTIDE SEQUENCE</scope>
    <source>
        <strain evidence="2">1</strain>
    </source>
</reference>
<dbReference type="Proteomes" id="UP001205105">
    <property type="component" value="Unassembled WGS sequence"/>
</dbReference>
<evidence type="ECO:0000256" key="1">
    <source>
        <dbReference type="SAM" id="MobiDB-lite"/>
    </source>
</evidence>
<evidence type="ECO:0000313" key="2">
    <source>
        <dbReference type="EMBL" id="KAI7846004.1"/>
    </source>
</evidence>
<organism evidence="2 3">
    <name type="scientific">Chlorella ohadii</name>
    <dbReference type="NCBI Taxonomy" id="2649997"/>
    <lineage>
        <taxon>Eukaryota</taxon>
        <taxon>Viridiplantae</taxon>
        <taxon>Chlorophyta</taxon>
        <taxon>core chlorophytes</taxon>
        <taxon>Trebouxiophyceae</taxon>
        <taxon>Chlorellales</taxon>
        <taxon>Chlorellaceae</taxon>
        <taxon>Chlorella clade</taxon>
        <taxon>Chlorella</taxon>
    </lineage>
</organism>
<keyword evidence="3" id="KW-1185">Reference proteome</keyword>